<name>Q9RZ39_DEIRA</name>
<feature type="transmembrane region" description="Helical" evidence="1">
    <location>
        <begin position="52"/>
        <end position="69"/>
    </location>
</feature>
<feature type="transmembrane region" description="Helical" evidence="1">
    <location>
        <begin position="81"/>
        <end position="103"/>
    </location>
</feature>
<keyword evidence="3" id="KW-1185">Reference proteome</keyword>
<keyword evidence="1" id="KW-1133">Transmembrane helix</keyword>
<dbReference type="PIR" id="E75606">
    <property type="entry name" value="E75606"/>
</dbReference>
<dbReference type="GeneID" id="69519010"/>
<dbReference type="EMBL" id="AE001825">
    <property type="protein sequence ID" value="AAF12322.1"/>
    <property type="molecule type" value="Genomic_DNA"/>
</dbReference>
<gene>
    <name evidence="2" type="ordered locus">DR_A0115</name>
</gene>
<dbReference type="PATRIC" id="fig|243230.17.peg.3002"/>
<keyword evidence="1" id="KW-0812">Transmembrane</keyword>
<protein>
    <submittedName>
        <fullName evidence="2">Uncharacterized protein</fullName>
    </submittedName>
</protein>
<evidence type="ECO:0000313" key="3">
    <source>
        <dbReference type="Proteomes" id="UP000002524"/>
    </source>
</evidence>
<organism evidence="2 3">
    <name type="scientific">Deinococcus radiodurans (strain ATCC 13939 / DSM 20539 / JCM 16871 / CCUG 27074 / LMG 4051 / NBRC 15346 / NCIMB 9279 / VKM B-1422 / R1)</name>
    <dbReference type="NCBI Taxonomy" id="243230"/>
    <lineage>
        <taxon>Bacteria</taxon>
        <taxon>Thermotogati</taxon>
        <taxon>Deinococcota</taxon>
        <taxon>Deinococci</taxon>
        <taxon>Deinococcales</taxon>
        <taxon>Deinococcaceae</taxon>
        <taxon>Deinococcus</taxon>
    </lineage>
</organism>
<dbReference type="EnsemblBacteria" id="AAF12322">
    <property type="protein sequence ID" value="AAF12322"/>
    <property type="gene ID" value="DR_A0115"/>
</dbReference>
<reference evidence="2 3" key="1">
    <citation type="journal article" date="1999" name="Science">
        <title>Genome sequence of the radioresistant bacterium Deinococcus radiodurans R1.</title>
        <authorList>
            <person name="White O."/>
            <person name="Eisen J.A."/>
            <person name="Heidelberg J.F."/>
            <person name="Hickey E.K."/>
            <person name="Peterson J.D."/>
            <person name="Dodson R.J."/>
            <person name="Haft D.H."/>
            <person name="Gwinn M.L."/>
            <person name="Nelson W.C."/>
            <person name="Richardson D.L."/>
            <person name="Moffat K.S."/>
            <person name="Qin H."/>
            <person name="Jiang L."/>
            <person name="Pamphile W."/>
            <person name="Crosby M."/>
            <person name="Shen M."/>
            <person name="Vamathevan J.J."/>
            <person name="Lam P."/>
            <person name="McDonald L."/>
            <person name="Utterback T."/>
            <person name="Zalewski C."/>
            <person name="Makarova K.S."/>
            <person name="Aravind L."/>
            <person name="Daly M.J."/>
            <person name="Minton K.W."/>
            <person name="Fleischmann R.D."/>
            <person name="Ketchum K.A."/>
            <person name="Nelson K.E."/>
            <person name="Salzberg S."/>
            <person name="Smith H.O."/>
            <person name="Venter J.C."/>
            <person name="Fraser C.M."/>
        </authorList>
    </citation>
    <scope>NUCLEOTIDE SEQUENCE [LARGE SCALE GENOMIC DNA]</scope>
    <source>
        <strain evidence="3">ATCC 13939 / DSM 20539 / JCM 16871 / LMG 4051 / NBRC 15346 / NCIMB 9279 / R1 / VKM B-1422</strain>
    </source>
</reference>
<dbReference type="Proteomes" id="UP000002524">
    <property type="component" value="Chromosome 2"/>
</dbReference>
<dbReference type="STRING" id="243230.DR_A0115"/>
<dbReference type="KEGG" id="dra:DR_A0115"/>
<sequence length="123" mass="13060">MTPELTELLSLRNLILYGAAVLMAFLVSVARVGRERSVQRVAGKPLTTTGEMLWDALYGSLAALALLLMQDSVKALPIKAAIALAMFYGSVGPSAWDFLAGLAQGRYAVTKKEASDGVEADKS</sequence>
<proteinExistence type="predicted"/>
<feature type="transmembrane region" description="Helical" evidence="1">
    <location>
        <begin position="14"/>
        <end position="32"/>
    </location>
</feature>
<dbReference type="InParanoid" id="Q9RZ39"/>
<dbReference type="PaxDb" id="243230-DR_A0115"/>
<evidence type="ECO:0000256" key="1">
    <source>
        <dbReference type="SAM" id="Phobius"/>
    </source>
</evidence>
<keyword evidence="1" id="KW-0472">Membrane</keyword>
<evidence type="ECO:0000313" key="2">
    <source>
        <dbReference type="EMBL" id="AAF12322.1"/>
    </source>
</evidence>
<dbReference type="AlphaFoldDB" id="Q9RZ39"/>
<accession>Q9RZ39</accession>
<dbReference type="RefSeq" id="WP_010889374.1">
    <property type="nucleotide sequence ID" value="NC_001264.1"/>
</dbReference>
<dbReference type="HOGENOM" id="CLU_2011521_0_0_0"/>